<gene>
    <name evidence="1" type="ORF">C7B46_12725</name>
</gene>
<dbReference type="CDD" id="cd02980">
    <property type="entry name" value="TRX_Fd_family"/>
    <property type="match status" value="1"/>
</dbReference>
<protein>
    <recommendedName>
        <fullName evidence="3">Ferredoxin</fullName>
    </recommendedName>
</protein>
<evidence type="ECO:0008006" key="3">
    <source>
        <dbReference type="Google" id="ProtNLM"/>
    </source>
</evidence>
<evidence type="ECO:0000313" key="1">
    <source>
        <dbReference type="EMBL" id="PSR32829.1"/>
    </source>
</evidence>
<evidence type="ECO:0000313" key="2">
    <source>
        <dbReference type="Proteomes" id="UP000242972"/>
    </source>
</evidence>
<dbReference type="AlphaFoldDB" id="A0A2T2XEA4"/>
<reference evidence="1 2" key="1">
    <citation type="journal article" date="2014" name="BMC Genomics">
        <title>Comparison of environmental and isolate Sulfobacillus genomes reveals diverse carbon, sulfur, nitrogen, and hydrogen metabolisms.</title>
        <authorList>
            <person name="Justice N.B."/>
            <person name="Norman A."/>
            <person name="Brown C.T."/>
            <person name="Singh A."/>
            <person name="Thomas B.C."/>
            <person name="Banfield J.F."/>
        </authorList>
    </citation>
    <scope>NUCLEOTIDE SEQUENCE [LARGE SCALE GENOMIC DNA]</scope>
    <source>
        <strain evidence="1">AMDSBA4</strain>
    </source>
</reference>
<dbReference type="SUPFAM" id="SSF52833">
    <property type="entry name" value="Thioredoxin-like"/>
    <property type="match status" value="1"/>
</dbReference>
<comment type="caution">
    <text evidence="1">The sequence shown here is derived from an EMBL/GenBank/DDBJ whole genome shotgun (WGS) entry which is preliminary data.</text>
</comment>
<dbReference type="InterPro" id="IPR036249">
    <property type="entry name" value="Thioredoxin-like_sf"/>
</dbReference>
<dbReference type="Gene3D" id="3.40.30.10">
    <property type="entry name" value="Glutaredoxin"/>
    <property type="match status" value="1"/>
</dbReference>
<dbReference type="EMBL" id="PXYW01000031">
    <property type="protein sequence ID" value="PSR32829.1"/>
    <property type="molecule type" value="Genomic_DNA"/>
</dbReference>
<dbReference type="Proteomes" id="UP000242972">
    <property type="component" value="Unassembled WGS sequence"/>
</dbReference>
<sequence length="105" mass="11257">MKGSGGLQFASRRVLVCTGAACRNRGSRDLLKQAKRATKGSDVVVLATACLRLCTRAPNVVVYPQGIWFGGVTRATIELVVDTEAPQNPALQDLITHRLTFDDGS</sequence>
<accession>A0A2T2XEA4</accession>
<organism evidence="1 2">
    <name type="scientific">Sulfobacillus benefaciens</name>
    <dbReference type="NCBI Taxonomy" id="453960"/>
    <lineage>
        <taxon>Bacteria</taxon>
        <taxon>Bacillati</taxon>
        <taxon>Bacillota</taxon>
        <taxon>Clostridia</taxon>
        <taxon>Eubacteriales</taxon>
        <taxon>Clostridiales Family XVII. Incertae Sedis</taxon>
        <taxon>Sulfobacillus</taxon>
    </lineage>
</organism>
<name>A0A2T2XEA4_9FIRM</name>
<proteinExistence type="predicted"/>